<evidence type="ECO:0000313" key="2">
    <source>
        <dbReference type="EMBL" id="SAL23839.1"/>
    </source>
</evidence>
<dbReference type="InterPro" id="IPR053714">
    <property type="entry name" value="Iso_Racemase_Enz_sf"/>
</dbReference>
<dbReference type="PANTHER" id="PTHR28047">
    <property type="entry name" value="PROTEIN DCG1"/>
    <property type="match status" value="1"/>
</dbReference>
<evidence type="ECO:0000313" key="3">
    <source>
        <dbReference type="Proteomes" id="UP000054770"/>
    </source>
</evidence>
<accession>A0A158FWY4</accession>
<dbReference type="PANTHER" id="PTHR28047:SF5">
    <property type="entry name" value="PROTEIN DCG1"/>
    <property type="match status" value="1"/>
</dbReference>
<dbReference type="Proteomes" id="UP000054770">
    <property type="component" value="Unassembled WGS sequence"/>
</dbReference>
<dbReference type="Gene3D" id="3.40.50.12500">
    <property type="match status" value="1"/>
</dbReference>
<proteinExistence type="inferred from homology"/>
<dbReference type="GO" id="GO:0047661">
    <property type="term" value="F:amino-acid racemase activity"/>
    <property type="evidence" value="ECO:0007669"/>
    <property type="project" value="InterPro"/>
</dbReference>
<dbReference type="RefSeq" id="WP_087643253.1">
    <property type="nucleotide sequence ID" value="NZ_FCON02000007.1"/>
</dbReference>
<organism evidence="2 3">
    <name type="scientific">Caballeronia choica</name>
    <dbReference type="NCBI Taxonomy" id="326476"/>
    <lineage>
        <taxon>Bacteria</taxon>
        <taxon>Pseudomonadati</taxon>
        <taxon>Pseudomonadota</taxon>
        <taxon>Betaproteobacteria</taxon>
        <taxon>Burkholderiales</taxon>
        <taxon>Burkholderiaceae</taxon>
        <taxon>Caballeronia</taxon>
    </lineage>
</organism>
<dbReference type="InterPro" id="IPR052186">
    <property type="entry name" value="Hydantoin_racemase-like"/>
</dbReference>
<comment type="similarity">
    <text evidence="1">Belongs to the HyuE racemase family.</text>
</comment>
<dbReference type="AlphaFoldDB" id="A0A158FWY4"/>
<keyword evidence="3" id="KW-1185">Reference proteome</keyword>
<name>A0A158FWY4_9BURK</name>
<dbReference type="EMBL" id="FCON02000007">
    <property type="protein sequence ID" value="SAL23839.1"/>
    <property type="molecule type" value="Genomic_DNA"/>
</dbReference>
<evidence type="ECO:0000256" key="1">
    <source>
        <dbReference type="ARBA" id="ARBA00038414"/>
    </source>
</evidence>
<dbReference type="InterPro" id="IPR015942">
    <property type="entry name" value="Asp/Glu/hydantoin_racemase"/>
</dbReference>
<protein>
    <submittedName>
        <fullName evidence="2">Hydantoin racemase-like protein</fullName>
    </submittedName>
</protein>
<comment type="caution">
    <text evidence="2">The sequence shown here is derived from an EMBL/GenBank/DDBJ whole genome shotgun (WGS) entry which is preliminary data.</text>
</comment>
<sequence length="266" mass="29133">MRICWVHPTAKVPEMEQLWSTLERTMNPVLAAGNEIEYRFCDGSANFTRSSYAEHMNSVLMMDQAIRAEQDGFDGVFLGCWNDPLWETREVLGIPVASVGEQSMLAAMAMGHRFAVVTVSRKTAIAIERDVLAYGFGERAIARPVRSISPESDGGLLMSAVTDPAREFIHRFEQAALTCIADGADVILVGCAYFGPLLRRVGYTHVADTGVPVVDSTTVAIKYLEAMIGIARATSLTKSMGPTFKTPDRDKVERARQAVAGAHAWF</sequence>
<dbReference type="Pfam" id="PF01177">
    <property type="entry name" value="Asp_Glu_race"/>
    <property type="match status" value="1"/>
</dbReference>
<reference evidence="2" key="1">
    <citation type="submission" date="2016-01" db="EMBL/GenBank/DDBJ databases">
        <authorList>
            <person name="Peeters C."/>
        </authorList>
    </citation>
    <scope>NUCLEOTIDE SEQUENCE [LARGE SCALE GENOMIC DNA]</scope>
    <source>
        <strain evidence="2">LMG 22940</strain>
    </source>
</reference>
<gene>
    <name evidence="2" type="ORF">AWB68_01011</name>
</gene>